<evidence type="ECO:0000256" key="1">
    <source>
        <dbReference type="ARBA" id="ARBA00004401"/>
    </source>
</evidence>
<keyword evidence="3 10" id="KW-0132">Cell division</keyword>
<evidence type="ECO:0000256" key="3">
    <source>
        <dbReference type="ARBA" id="ARBA00022618"/>
    </source>
</evidence>
<feature type="transmembrane region" description="Helical" evidence="9">
    <location>
        <begin position="57"/>
        <end position="77"/>
    </location>
</feature>
<evidence type="ECO:0000256" key="4">
    <source>
        <dbReference type="ARBA" id="ARBA00022692"/>
    </source>
</evidence>
<proteinExistence type="predicted"/>
<evidence type="ECO:0000256" key="6">
    <source>
        <dbReference type="ARBA" id="ARBA00023136"/>
    </source>
</evidence>
<keyword evidence="4 9" id="KW-0812">Transmembrane</keyword>
<comment type="caution">
    <text evidence="10">The sequence shown here is derived from an EMBL/GenBank/DDBJ whole genome shotgun (WGS) entry which is preliminary data.</text>
</comment>
<keyword evidence="6 9" id="KW-0472">Membrane</keyword>
<accession>A0ABU7R7W6</accession>
<gene>
    <name evidence="10" type="primary">ftsL</name>
    <name evidence="10" type="ORF">VXJ25_01565</name>
</gene>
<organism evidence="10 11">
    <name type="scientific">Olsenella absiana</name>
    <dbReference type="NCBI Taxonomy" id="3115222"/>
    <lineage>
        <taxon>Bacteria</taxon>
        <taxon>Bacillati</taxon>
        <taxon>Actinomycetota</taxon>
        <taxon>Coriobacteriia</taxon>
        <taxon>Coriobacteriales</taxon>
        <taxon>Atopobiaceae</taxon>
        <taxon>Olsenella</taxon>
    </lineage>
</organism>
<evidence type="ECO:0000256" key="2">
    <source>
        <dbReference type="ARBA" id="ARBA00022475"/>
    </source>
</evidence>
<dbReference type="NCBIfam" id="TIGR02209">
    <property type="entry name" value="ftsL_broad"/>
    <property type="match status" value="1"/>
</dbReference>
<evidence type="ECO:0000313" key="11">
    <source>
        <dbReference type="Proteomes" id="UP001332931"/>
    </source>
</evidence>
<dbReference type="RefSeq" id="WP_330957453.1">
    <property type="nucleotide sequence ID" value="NZ_JAZGJQ010000001.1"/>
</dbReference>
<evidence type="ECO:0000256" key="7">
    <source>
        <dbReference type="ARBA" id="ARBA00023306"/>
    </source>
</evidence>
<dbReference type="Proteomes" id="UP001332931">
    <property type="component" value="Unassembled WGS sequence"/>
</dbReference>
<sequence>MLNQAQEAYDLTGGAFATGAAPDRADRRRRAPLVVVEGGHLDADARRGVAPEFWRRVRLVVCAIMVVFAVGCVRVALTVGTVNLMQGNAALEKSIGEAEATNTDLQVERSLLSSKDRIRRIATQNLGMVYSTEDEALS</sequence>
<keyword evidence="11" id="KW-1185">Reference proteome</keyword>
<keyword evidence="2" id="KW-1003">Cell membrane</keyword>
<name>A0ABU7R7W6_9ACTN</name>
<comment type="subcellular location">
    <subcellularLocation>
        <location evidence="1">Cell membrane</location>
        <topology evidence="1">Single-pass type II membrane protein</topology>
    </subcellularLocation>
</comment>
<keyword evidence="7" id="KW-0131">Cell cycle</keyword>
<dbReference type="InterPro" id="IPR011922">
    <property type="entry name" value="Cell_div_FtsL"/>
</dbReference>
<protein>
    <recommendedName>
        <fullName evidence="8">Cell division protein FtsL</fullName>
    </recommendedName>
</protein>
<evidence type="ECO:0000313" key="10">
    <source>
        <dbReference type="EMBL" id="MEE6146690.1"/>
    </source>
</evidence>
<dbReference type="Pfam" id="PF04999">
    <property type="entry name" value="FtsL"/>
    <property type="match status" value="1"/>
</dbReference>
<evidence type="ECO:0000256" key="5">
    <source>
        <dbReference type="ARBA" id="ARBA00022989"/>
    </source>
</evidence>
<reference evidence="10 11" key="1">
    <citation type="submission" date="2024-01" db="EMBL/GenBank/DDBJ databases">
        <title>Description of Olsenella sp. nov., isolated from pig feces.</title>
        <authorList>
            <person name="Chang Y.-H."/>
        </authorList>
    </citation>
    <scope>NUCLEOTIDE SEQUENCE [LARGE SCALE GENOMIC DNA]</scope>
    <source>
        <strain evidence="10 11">YH-ols2223</strain>
    </source>
</reference>
<keyword evidence="5 9" id="KW-1133">Transmembrane helix</keyword>
<evidence type="ECO:0000256" key="9">
    <source>
        <dbReference type="SAM" id="Phobius"/>
    </source>
</evidence>
<evidence type="ECO:0000256" key="8">
    <source>
        <dbReference type="NCBIfam" id="TIGR02209"/>
    </source>
</evidence>
<dbReference type="GO" id="GO:0051301">
    <property type="term" value="P:cell division"/>
    <property type="evidence" value="ECO:0007669"/>
    <property type="project" value="UniProtKB-KW"/>
</dbReference>
<dbReference type="EMBL" id="JAZGJQ010000001">
    <property type="protein sequence ID" value="MEE6146690.1"/>
    <property type="molecule type" value="Genomic_DNA"/>
</dbReference>